<dbReference type="Proteomes" id="UP000705983">
    <property type="component" value="Unassembled WGS sequence"/>
</dbReference>
<gene>
    <name evidence="4" type="ORF">JVW63_02885</name>
</gene>
<protein>
    <submittedName>
        <fullName evidence="4">Beta-lactamase family protein</fullName>
    </submittedName>
</protein>
<organism evidence="4 5">
    <name type="scientific">Flaviflexus equikiangi</name>
    <dbReference type="NCBI Taxonomy" id="2758573"/>
    <lineage>
        <taxon>Bacteria</taxon>
        <taxon>Bacillati</taxon>
        <taxon>Actinomycetota</taxon>
        <taxon>Actinomycetes</taxon>
        <taxon>Actinomycetales</taxon>
        <taxon>Actinomycetaceae</taxon>
        <taxon>Flaviflexus</taxon>
    </lineage>
</organism>
<dbReference type="Gene3D" id="3.40.710.10">
    <property type="entry name" value="DD-peptidase/beta-lactamase superfamily"/>
    <property type="match status" value="1"/>
</dbReference>
<evidence type="ECO:0000259" key="3">
    <source>
        <dbReference type="Pfam" id="PF00144"/>
    </source>
</evidence>
<keyword evidence="2" id="KW-0472">Membrane</keyword>
<evidence type="ECO:0000313" key="4">
    <source>
        <dbReference type="EMBL" id="MBM9432649.1"/>
    </source>
</evidence>
<reference evidence="5" key="1">
    <citation type="submission" date="2021-02" db="EMBL/GenBank/DDBJ databases">
        <title>Leucobacter sp. CX169.</title>
        <authorList>
            <person name="Cheng Y."/>
        </authorList>
    </citation>
    <scope>NUCLEOTIDE SEQUENCE [LARGE SCALE GENOMIC DNA]</scope>
    <source>
        <strain evidence="5">JY899</strain>
    </source>
</reference>
<evidence type="ECO:0000313" key="5">
    <source>
        <dbReference type="Proteomes" id="UP000705983"/>
    </source>
</evidence>
<evidence type="ECO:0000256" key="2">
    <source>
        <dbReference type="ARBA" id="ARBA00023136"/>
    </source>
</evidence>
<comment type="caution">
    <text evidence="4">The sequence shown here is derived from an EMBL/GenBank/DDBJ whole genome shotgun (WGS) entry which is preliminary data.</text>
</comment>
<dbReference type="InterPro" id="IPR001466">
    <property type="entry name" value="Beta-lactam-related"/>
</dbReference>
<feature type="domain" description="Beta-lactamase-related" evidence="3">
    <location>
        <begin position="8"/>
        <end position="314"/>
    </location>
</feature>
<evidence type="ECO:0000256" key="1">
    <source>
        <dbReference type="ARBA" id="ARBA00004370"/>
    </source>
</evidence>
<proteinExistence type="predicted"/>
<dbReference type="Pfam" id="PF00144">
    <property type="entry name" value="Beta-lactamase"/>
    <property type="match status" value="1"/>
</dbReference>
<dbReference type="PANTHER" id="PTHR46825:SF11">
    <property type="entry name" value="PENICILLIN-BINDING PROTEIN 4"/>
    <property type="match status" value="1"/>
</dbReference>
<comment type="subcellular location">
    <subcellularLocation>
        <location evidence="1">Membrane</location>
    </subcellularLocation>
</comment>
<dbReference type="InterPro" id="IPR050491">
    <property type="entry name" value="AmpC-like"/>
</dbReference>
<keyword evidence="5" id="KW-1185">Reference proteome</keyword>
<dbReference type="RefSeq" id="WP_187996113.1">
    <property type="nucleotide sequence ID" value="NZ_JACEXG010000001.1"/>
</dbReference>
<accession>A0ABS2TDC3</accession>
<dbReference type="PANTHER" id="PTHR46825">
    <property type="entry name" value="D-ALANYL-D-ALANINE-CARBOXYPEPTIDASE/ENDOPEPTIDASE AMPH"/>
    <property type="match status" value="1"/>
</dbReference>
<dbReference type="SUPFAM" id="SSF56601">
    <property type="entry name" value="beta-lactamase/transpeptidase-like"/>
    <property type="match status" value="1"/>
</dbReference>
<dbReference type="EMBL" id="JAFFJS010000001">
    <property type="protein sequence ID" value="MBM9432649.1"/>
    <property type="molecule type" value="Genomic_DNA"/>
</dbReference>
<sequence length="328" mass="35400">MDEIVNAAAEQFSGVVAVDRGGERVYRLVRGDAHRAHRVPNTIETAFGLASGSKGWTALAVLALVEQGKVALDKPVRGIVGDDLPNLDSRVTLRHLLTHSAGIEDYLDESEDWDVSDYVLPVPVHTLISAEAFVPLLAPLAQRDEPGARFEYSNAGYVILALIIERLTGQLFHDVVADLVLAPAGMTHSSYLRLDELPGGAALGYLADEGDRVNTLHLPVRGNGDGGAFSTAGDLRSFWRAFLSGDIVSREMVAQIVTPHWDVPEEGMQYGMGFWLAGTRIVLEGYDPGVSFRSSHDPQTDTTVTVIANTSDGAWPMIAAVEESLGWI</sequence>
<name>A0ABS2TDC3_9ACTO</name>
<dbReference type="InterPro" id="IPR012338">
    <property type="entry name" value="Beta-lactam/transpept-like"/>
</dbReference>